<protein>
    <recommendedName>
        <fullName evidence="5">Basic leucine zipper domain-containing protein</fullName>
    </recommendedName>
</protein>
<feature type="coiled-coil region" evidence="4">
    <location>
        <begin position="145"/>
        <end position="172"/>
    </location>
</feature>
<keyword evidence="1" id="KW-0805">Transcription regulation</keyword>
<keyword evidence="3" id="KW-0804">Transcription</keyword>
<evidence type="ECO:0000256" key="4">
    <source>
        <dbReference type="SAM" id="Coils"/>
    </source>
</evidence>
<gene>
    <name evidence="6" type="ORF">PEVE_00016209</name>
</gene>
<dbReference type="InterPro" id="IPR004826">
    <property type="entry name" value="bZIP_Maf"/>
</dbReference>
<sequence length="177" mass="20849">MESSEDDVISLYPLDFSSDEERFAFIDVKETDEETLIGKGPFEDDHMHVVPVNTARQKETTKCDHDRKKAVSGVFLATLSDEELEKMSIQDFNKHLRLLPADFITKFRKKRRVLKNRKYSKTFRQRGSEKKNNIDAENRALEFAIFQAKEELRKVVKERDEFKQKYTALKRTVSVLR</sequence>
<keyword evidence="2" id="KW-0238">DNA-binding</keyword>
<dbReference type="PANTHER" id="PTHR10129:SF50">
    <property type="entry name" value="BZIP DOMAIN-CONTAINING PROTEIN"/>
    <property type="match status" value="1"/>
</dbReference>
<dbReference type="InterPro" id="IPR008917">
    <property type="entry name" value="TF_DNA-bd_sf"/>
</dbReference>
<evidence type="ECO:0000313" key="6">
    <source>
        <dbReference type="EMBL" id="CAH3022617.1"/>
    </source>
</evidence>
<evidence type="ECO:0000256" key="3">
    <source>
        <dbReference type="ARBA" id="ARBA00023163"/>
    </source>
</evidence>
<dbReference type="Gene3D" id="1.20.5.170">
    <property type="match status" value="1"/>
</dbReference>
<dbReference type="PANTHER" id="PTHR10129">
    <property type="entry name" value="TRANSCRIPTION FACTOR MAF"/>
    <property type="match status" value="1"/>
</dbReference>
<accession>A0ABN8LZL7</accession>
<proteinExistence type="predicted"/>
<organism evidence="6 7">
    <name type="scientific">Porites evermanni</name>
    <dbReference type="NCBI Taxonomy" id="104178"/>
    <lineage>
        <taxon>Eukaryota</taxon>
        <taxon>Metazoa</taxon>
        <taxon>Cnidaria</taxon>
        <taxon>Anthozoa</taxon>
        <taxon>Hexacorallia</taxon>
        <taxon>Scleractinia</taxon>
        <taxon>Fungiina</taxon>
        <taxon>Poritidae</taxon>
        <taxon>Porites</taxon>
    </lineage>
</organism>
<evidence type="ECO:0000259" key="5">
    <source>
        <dbReference type="Pfam" id="PF03131"/>
    </source>
</evidence>
<reference evidence="6 7" key="1">
    <citation type="submission" date="2022-05" db="EMBL/GenBank/DDBJ databases">
        <authorList>
            <consortium name="Genoscope - CEA"/>
            <person name="William W."/>
        </authorList>
    </citation>
    <scope>NUCLEOTIDE SEQUENCE [LARGE SCALE GENOMIC DNA]</scope>
</reference>
<evidence type="ECO:0000256" key="1">
    <source>
        <dbReference type="ARBA" id="ARBA00023015"/>
    </source>
</evidence>
<dbReference type="Proteomes" id="UP001159427">
    <property type="component" value="Unassembled WGS sequence"/>
</dbReference>
<evidence type="ECO:0000313" key="7">
    <source>
        <dbReference type="Proteomes" id="UP001159427"/>
    </source>
</evidence>
<keyword evidence="4" id="KW-0175">Coiled coil</keyword>
<dbReference type="InterPro" id="IPR024874">
    <property type="entry name" value="Transcription_factor_Maf_fam"/>
</dbReference>
<evidence type="ECO:0000256" key="2">
    <source>
        <dbReference type="ARBA" id="ARBA00023125"/>
    </source>
</evidence>
<name>A0ABN8LZL7_9CNID</name>
<dbReference type="EMBL" id="CALNXI010000227">
    <property type="protein sequence ID" value="CAH3022617.1"/>
    <property type="molecule type" value="Genomic_DNA"/>
</dbReference>
<feature type="domain" description="Basic leucine zipper" evidence="5">
    <location>
        <begin position="79"/>
        <end position="169"/>
    </location>
</feature>
<keyword evidence="7" id="KW-1185">Reference proteome</keyword>
<dbReference type="Pfam" id="PF03131">
    <property type="entry name" value="bZIP_Maf"/>
    <property type="match status" value="1"/>
</dbReference>
<comment type="caution">
    <text evidence="6">The sequence shown here is derived from an EMBL/GenBank/DDBJ whole genome shotgun (WGS) entry which is preliminary data.</text>
</comment>
<dbReference type="SUPFAM" id="SSF47454">
    <property type="entry name" value="A DNA-binding domain in eukaryotic transcription factors"/>
    <property type="match status" value="1"/>
</dbReference>